<reference evidence="2 3" key="1">
    <citation type="submission" date="2019-07" db="EMBL/GenBank/DDBJ databases">
        <title>Finished genome of Venturia effusa.</title>
        <authorList>
            <person name="Young C.A."/>
            <person name="Cox M.P."/>
            <person name="Ganley A.R.D."/>
            <person name="David W.J."/>
        </authorList>
    </citation>
    <scope>NUCLEOTIDE SEQUENCE [LARGE SCALE GENOMIC DNA]</scope>
    <source>
        <strain evidence="3">albino</strain>
    </source>
</reference>
<accession>A0A517LML0</accession>
<dbReference type="Proteomes" id="UP000316270">
    <property type="component" value="Chromosome 16"/>
</dbReference>
<dbReference type="EMBL" id="CP042200">
    <property type="protein sequence ID" value="QDS76885.1"/>
    <property type="molecule type" value="Genomic_DNA"/>
</dbReference>
<evidence type="ECO:0000256" key="1">
    <source>
        <dbReference type="SAM" id="SignalP"/>
    </source>
</evidence>
<feature type="signal peptide" evidence="1">
    <location>
        <begin position="1"/>
        <end position="20"/>
    </location>
</feature>
<gene>
    <name evidence="2" type="ORF">FKW77_003795</name>
</gene>
<keyword evidence="3" id="KW-1185">Reference proteome</keyword>
<protein>
    <recommendedName>
        <fullName evidence="4">Autophagy-related protein 27</fullName>
    </recommendedName>
</protein>
<sequence>MLFFLSSLITFGLLVRQCLAENVTAVNQLIFALNGNNISHAYDNVFGSVIAADKNAITVHLDCRPTPTSTSNPTTCSDQDATITAGPSTLVYTSSLGSLYAYRACSKTMDGGEFVCTFHNHVHESQSIDKIVSFQGHGGYAPMQITAGIDKLTNAPDVQVTASGTAKVFGGGRRTTWTMLWSSLGITFLIITVLG</sequence>
<feature type="chain" id="PRO_5021995127" description="Autophagy-related protein 27" evidence="1">
    <location>
        <begin position="21"/>
        <end position="195"/>
    </location>
</feature>
<dbReference type="AlphaFoldDB" id="A0A517LML0"/>
<name>A0A517LML0_9PEZI</name>
<organism evidence="2 3">
    <name type="scientific">Venturia effusa</name>
    <dbReference type="NCBI Taxonomy" id="50376"/>
    <lineage>
        <taxon>Eukaryota</taxon>
        <taxon>Fungi</taxon>
        <taxon>Dikarya</taxon>
        <taxon>Ascomycota</taxon>
        <taxon>Pezizomycotina</taxon>
        <taxon>Dothideomycetes</taxon>
        <taxon>Pleosporomycetidae</taxon>
        <taxon>Venturiales</taxon>
        <taxon>Venturiaceae</taxon>
        <taxon>Venturia</taxon>
    </lineage>
</organism>
<dbReference type="OrthoDB" id="3926423at2759"/>
<proteinExistence type="predicted"/>
<keyword evidence="1" id="KW-0732">Signal</keyword>
<evidence type="ECO:0000313" key="2">
    <source>
        <dbReference type="EMBL" id="QDS76885.1"/>
    </source>
</evidence>
<evidence type="ECO:0000313" key="3">
    <source>
        <dbReference type="Proteomes" id="UP000316270"/>
    </source>
</evidence>
<evidence type="ECO:0008006" key="4">
    <source>
        <dbReference type="Google" id="ProtNLM"/>
    </source>
</evidence>